<accession>A0A1H3DSZ1</accession>
<protein>
    <submittedName>
        <fullName evidence="1">Uncharacterized protein</fullName>
    </submittedName>
</protein>
<evidence type="ECO:0000313" key="2">
    <source>
        <dbReference type="Proteomes" id="UP000183400"/>
    </source>
</evidence>
<gene>
    <name evidence="1" type="ORF">SAMN05444358_10969</name>
</gene>
<dbReference type="STRING" id="985054.SAMN05444358_10969"/>
<reference evidence="2" key="1">
    <citation type="submission" date="2016-10" db="EMBL/GenBank/DDBJ databases">
        <authorList>
            <person name="Varghese N."/>
            <person name="Submissions S."/>
        </authorList>
    </citation>
    <scope>NUCLEOTIDE SEQUENCE [LARGE SCALE GENOMIC DNA]</scope>
    <source>
        <strain evidence="2">DSM 27839</strain>
    </source>
</reference>
<name>A0A1H3DSZ1_9RHOB</name>
<proteinExistence type="predicted"/>
<evidence type="ECO:0000313" key="1">
    <source>
        <dbReference type="EMBL" id="SDX69430.1"/>
    </source>
</evidence>
<keyword evidence="2" id="KW-1185">Reference proteome</keyword>
<organism evidence="1 2">
    <name type="scientific">Ruegeria halocynthiae</name>
    <dbReference type="NCBI Taxonomy" id="985054"/>
    <lineage>
        <taxon>Bacteria</taxon>
        <taxon>Pseudomonadati</taxon>
        <taxon>Pseudomonadota</taxon>
        <taxon>Alphaproteobacteria</taxon>
        <taxon>Rhodobacterales</taxon>
        <taxon>Roseobacteraceae</taxon>
        <taxon>Ruegeria</taxon>
    </lineage>
</organism>
<dbReference type="Proteomes" id="UP000183400">
    <property type="component" value="Unassembled WGS sequence"/>
</dbReference>
<dbReference type="EMBL" id="FNNP01000009">
    <property type="protein sequence ID" value="SDX69430.1"/>
    <property type="molecule type" value="Genomic_DNA"/>
</dbReference>
<dbReference type="AlphaFoldDB" id="A0A1H3DSZ1"/>
<sequence length="128" mass="14591">MTYDRMTDLSKVAEAVFQRDHQKLRPLLQREAQLLNQLARLDSQLAAVKATSAQADGYHVTGTDLLWHSWESATRRDLNTELARLRSQKLAAMENLRGAFGRKQAVTNLAHRVQDHKRRAAQSRSQEA</sequence>
<dbReference type="RefSeq" id="WP_074738440.1">
    <property type="nucleotide sequence ID" value="NZ_FNNP01000009.1"/>
</dbReference>